<proteinExistence type="predicted"/>
<protein>
    <submittedName>
        <fullName evidence="1">Mitochondrial carrier</fullName>
    </submittedName>
</protein>
<keyword evidence="2" id="KW-1185">Reference proteome</keyword>
<reference evidence="1" key="2">
    <citation type="journal article" date="2022" name="New Phytol.">
        <title>Evolutionary transition to the ectomycorrhizal habit in the genomes of a hyperdiverse lineage of mushroom-forming fungi.</title>
        <authorList>
            <person name="Looney B."/>
            <person name="Miyauchi S."/>
            <person name="Morin E."/>
            <person name="Drula E."/>
            <person name="Courty P.E."/>
            <person name="Kohler A."/>
            <person name="Kuo A."/>
            <person name="LaButti K."/>
            <person name="Pangilinan J."/>
            <person name="Lipzen A."/>
            <person name="Riley R."/>
            <person name="Andreopoulos W."/>
            <person name="He G."/>
            <person name="Johnson J."/>
            <person name="Nolan M."/>
            <person name="Tritt A."/>
            <person name="Barry K.W."/>
            <person name="Grigoriev I.V."/>
            <person name="Nagy L.G."/>
            <person name="Hibbett D."/>
            <person name="Henrissat B."/>
            <person name="Matheny P.B."/>
            <person name="Labbe J."/>
            <person name="Martin F.M."/>
        </authorList>
    </citation>
    <scope>NUCLEOTIDE SEQUENCE</scope>
    <source>
        <strain evidence="1">FP105234-sp</strain>
    </source>
</reference>
<organism evidence="1 2">
    <name type="scientific">Auriscalpium vulgare</name>
    <dbReference type="NCBI Taxonomy" id="40419"/>
    <lineage>
        <taxon>Eukaryota</taxon>
        <taxon>Fungi</taxon>
        <taxon>Dikarya</taxon>
        <taxon>Basidiomycota</taxon>
        <taxon>Agaricomycotina</taxon>
        <taxon>Agaricomycetes</taxon>
        <taxon>Russulales</taxon>
        <taxon>Auriscalpiaceae</taxon>
        <taxon>Auriscalpium</taxon>
    </lineage>
</organism>
<evidence type="ECO:0000313" key="2">
    <source>
        <dbReference type="Proteomes" id="UP000814033"/>
    </source>
</evidence>
<accession>A0ACB8RDE0</accession>
<gene>
    <name evidence="1" type="ORF">FA95DRAFT_1682674</name>
</gene>
<comment type="caution">
    <text evidence="1">The sequence shown here is derived from an EMBL/GenBank/DDBJ whole genome shotgun (WGS) entry which is preliminary data.</text>
</comment>
<dbReference type="Proteomes" id="UP000814033">
    <property type="component" value="Unassembled WGS sequence"/>
</dbReference>
<dbReference type="EMBL" id="MU276078">
    <property type="protein sequence ID" value="KAI0042206.1"/>
    <property type="molecule type" value="Genomic_DNA"/>
</dbReference>
<sequence>MNNVGQHLMSGALSGFMSTICLQPLDLLKTRLQQGEGGRSRGTRSLVRTTREIVASKGVLGLWRGTSASLIRNVPGIACYLTGLNHVRTLMATSPYFAAVQTHPPNHDPTKHASVLPTLTVYGNLIAGATTRVSVGFILNPFTVLKARYESNMYAYGSVASSLGEIVRGGPRELFRGFSASALRDAPYSGLFVVFYETIKRESRRILEPESQGAVAALHSGSAAAAGMVATLATHPFDVVKTKIQVRTEDRYHGLLRTVHTIWKQRGVSGFFDGASLRLSRKVLSSAIGWAVYESVLVFVRAQENQQRRLHSE</sequence>
<evidence type="ECO:0000313" key="1">
    <source>
        <dbReference type="EMBL" id="KAI0042206.1"/>
    </source>
</evidence>
<reference evidence="1" key="1">
    <citation type="submission" date="2021-02" db="EMBL/GenBank/DDBJ databases">
        <authorList>
            <consortium name="DOE Joint Genome Institute"/>
            <person name="Ahrendt S."/>
            <person name="Looney B.P."/>
            <person name="Miyauchi S."/>
            <person name="Morin E."/>
            <person name="Drula E."/>
            <person name="Courty P.E."/>
            <person name="Chicoki N."/>
            <person name="Fauchery L."/>
            <person name="Kohler A."/>
            <person name="Kuo A."/>
            <person name="Labutti K."/>
            <person name="Pangilinan J."/>
            <person name="Lipzen A."/>
            <person name="Riley R."/>
            <person name="Andreopoulos W."/>
            <person name="He G."/>
            <person name="Johnson J."/>
            <person name="Barry K.W."/>
            <person name="Grigoriev I.V."/>
            <person name="Nagy L."/>
            <person name="Hibbett D."/>
            <person name="Henrissat B."/>
            <person name="Matheny P.B."/>
            <person name="Labbe J."/>
            <person name="Martin F."/>
        </authorList>
    </citation>
    <scope>NUCLEOTIDE SEQUENCE</scope>
    <source>
        <strain evidence="1">FP105234-sp</strain>
    </source>
</reference>
<name>A0ACB8RDE0_9AGAM</name>